<dbReference type="PROSITE" id="PS00463">
    <property type="entry name" value="ZN2_CY6_FUNGAL_1"/>
    <property type="match status" value="1"/>
</dbReference>
<reference evidence="5" key="1">
    <citation type="submission" date="2021-02" db="EMBL/GenBank/DDBJ databases">
        <title>Genome sequence Cadophora malorum strain M34.</title>
        <authorList>
            <person name="Stefanovic E."/>
            <person name="Vu D."/>
            <person name="Scully C."/>
            <person name="Dijksterhuis J."/>
            <person name="Roader J."/>
            <person name="Houbraken J."/>
        </authorList>
    </citation>
    <scope>NUCLEOTIDE SEQUENCE</scope>
    <source>
        <strain evidence="5">M34</strain>
    </source>
</reference>
<dbReference type="PANTHER" id="PTHR31668">
    <property type="entry name" value="GLUCOSE TRANSPORT TRANSCRIPTION REGULATOR RGT1-RELATED-RELATED"/>
    <property type="match status" value="1"/>
</dbReference>
<dbReference type="AlphaFoldDB" id="A0A8H7TFV2"/>
<organism evidence="5 6">
    <name type="scientific">Cadophora malorum</name>
    <dbReference type="NCBI Taxonomy" id="108018"/>
    <lineage>
        <taxon>Eukaryota</taxon>
        <taxon>Fungi</taxon>
        <taxon>Dikarya</taxon>
        <taxon>Ascomycota</taxon>
        <taxon>Pezizomycotina</taxon>
        <taxon>Leotiomycetes</taxon>
        <taxon>Helotiales</taxon>
        <taxon>Ploettnerulaceae</taxon>
        <taxon>Cadophora</taxon>
    </lineage>
</organism>
<feature type="region of interest" description="Disordered" evidence="3">
    <location>
        <begin position="48"/>
        <end position="101"/>
    </location>
</feature>
<keyword evidence="2" id="KW-0539">Nucleus</keyword>
<evidence type="ECO:0000256" key="1">
    <source>
        <dbReference type="ARBA" id="ARBA00022723"/>
    </source>
</evidence>
<dbReference type="GO" id="GO:0006351">
    <property type="term" value="P:DNA-templated transcription"/>
    <property type="evidence" value="ECO:0007669"/>
    <property type="project" value="InterPro"/>
</dbReference>
<keyword evidence="1" id="KW-0479">Metal-binding</keyword>
<feature type="compositionally biased region" description="Low complexity" evidence="3">
    <location>
        <begin position="71"/>
        <end position="80"/>
    </location>
</feature>
<name>A0A8H7TFV2_9HELO</name>
<dbReference type="OrthoDB" id="2264294at2759"/>
<dbReference type="InterPro" id="IPR001138">
    <property type="entry name" value="Zn2Cys6_DnaBD"/>
</dbReference>
<dbReference type="Pfam" id="PF00172">
    <property type="entry name" value="Zn_clus"/>
    <property type="match status" value="1"/>
</dbReference>
<dbReference type="InterPro" id="IPR050797">
    <property type="entry name" value="Carb_Metab_Trans_Reg"/>
</dbReference>
<dbReference type="PANTHER" id="PTHR31668:SF4">
    <property type="entry name" value="TRANSCRIPTIONAL ACTIVATOR PROTEIN DAL81"/>
    <property type="match status" value="1"/>
</dbReference>
<dbReference type="GO" id="GO:0000981">
    <property type="term" value="F:DNA-binding transcription factor activity, RNA polymerase II-specific"/>
    <property type="evidence" value="ECO:0007669"/>
    <property type="project" value="InterPro"/>
</dbReference>
<dbReference type="EMBL" id="JAFJYH010000129">
    <property type="protein sequence ID" value="KAG4418385.1"/>
    <property type="molecule type" value="Genomic_DNA"/>
</dbReference>
<proteinExistence type="predicted"/>
<sequence length="689" mass="77083">MTSPQQPKRKDRPCDACRKRKSRCVLEDDSPICVLCKFHNQECTFVQNPQSRKRKAPQDGDDSEAAKRRQSISSSVSKKSPGTQMRVIRTTNGTGVEEYDDLEGPSLLKKTLGLQNKHHSQFVGATRGLEPSLLGQLSHSGKSEVQLAGGSLRRVSSSEAFLLLPDPGTQGYEEELDDLDKIEAIVRPHGKALVAMYFRIVFPSFPILHKEVYLEKYNRSYREFSPPLLAAVYLLALQYWSYNDQLNKFKKPDVQELEKLSRKALSDTIHRPKLSTVQAGLLLLQHTDTDSAELTAQLISVAYGLGLHLDASNWNIPDWEKGLRKRLGWGLYMQDKWSSLGSGRPALINSSNWALNAVTDADFPERVEDEQEGSSEVQKGRILFSQMISLSEILADLLETVFTVKTTREIASAGVNGLTIVLEKVKPVQLRLKEWFTNLPDCLSMENTHVMKLNSVGYLRLAYIATEISLHRRILLALSPSTDPRLYSICRSVARERFIFAIDFVQSLKPQHLSSFWYFASPQNFALISVFGTLLLSTVSSHEEAEFYRMKLKEYRWTLKINSENGARYMKPAMALLDANLGLLEEASTNTVMTRPPPTPSATLEQHSIDSGSIASESTDHFSFTNAHMPGTGDFHSPSQFTFDTPYYPGQHHEDAEPVGSYGNATGNVDVQTQDFGFGGGGNAGLWSY</sequence>
<dbReference type="CDD" id="cd00067">
    <property type="entry name" value="GAL4"/>
    <property type="match status" value="1"/>
</dbReference>
<dbReference type="Proteomes" id="UP000664132">
    <property type="component" value="Unassembled WGS sequence"/>
</dbReference>
<keyword evidence="6" id="KW-1185">Reference proteome</keyword>
<evidence type="ECO:0000259" key="4">
    <source>
        <dbReference type="PROSITE" id="PS50048"/>
    </source>
</evidence>
<dbReference type="GO" id="GO:0008270">
    <property type="term" value="F:zinc ion binding"/>
    <property type="evidence" value="ECO:0007669"/>
    <property type="project" value="InterPro"/>
</dbReference>
<feature type="domain" description="Zn(2)-C6 fungal-type" evidence="4">
    <location>
        <begin position="13"/>
        <end position="45"/>
    </location>
</feature>
<evidence type="ECO:0000256" key="3">
    <source>
        <dbReference type="SAM" id="MobiDB-lite"/>
    </source>
</evidence>
<comment type="caution">
    <text evidence="5">The sequence shown here is derived from an EMBL/GenBank/DDBJ whole genome shotgun (WGS) entry which is preliminary data.</text>
</comment>
<accession>A0A8H7TFV2</accession>
<gene>
    <name evidence="5" type="ORF">IFR04_008452</name>
</gene>
<dbReference type="PROSITE" id="PS50048">
    <property type="entry name" value="ZN2_CY6_FUNGAL_2"/>
    <property type="match status" value="1"/>
</dbReference>
<dbReference type="GO" id="GO:0003677">
    <property type="term" value="F:DNA binding"/>
    <property type="evidence" value="ECO:0007669"/>
    <property type="project" value="InterPro"/>
</dbReference>
<evidence type="ECO:0000313" key="5">
    <source>
        <dbReference type="EMBL" id="KAG4418385.1"/>
    </source>
</evidence>
<dbReference type="Gene3D" id="4.10.240.10">
    <property type="entry name" value="Zn(2)-C6 fungal-type DNA-binding domain"/>
    <property type="match status" value="1"/>
</dbReference>
<evidence type="ECO:0000313" key="6">
    <source>
        <dbReference type="Proteomes" id="UP000664132"/>
    </source>
</evidence>
<dbReference type="SMART" id="SM00066">
    <property type="entry name" value="GAL4"/>
    <property type="match status" value="1"/>
</dbReference>
<dbReference type="SUPFAM" id="SSF57701">
    <property type="entry name" value="Zn2/Cys6 DNA-binding domain"/>
    <property type="match status" value="1"/>
</dbReference>
<dbReference type="InterPro" id="IPR036864">
    <property type="entry name" value="Zn2-C6_fun-type_DNA-bd_sf"/>
</dbReference>
<feature type="region of interest" description="Disordered" evidence="3">
    <location>
        <begin position="647"/>
        <end position="668"/>
    </location>
</feature>
<dbReference type="GO" id="GO:0005634">
    <property type="term" value="C:nucleus"/>
    <property type="evidence" value="ECO:0007669"/>
    <property type="project" value="TreeGrafter"/>
</dbReference>
<dbReference type="Pfam" id="PF04082">
    <property type="entry name" value="Fungal_trans"/>
    <property type="match status" value="1"/>
</dbReference>
<dbReference type="InterPro" id="IPR007219">
    <property type="entry name" value="XnlR_reg_dom"/>
</dbReference>
<evidence type="ECO:0000256" key="2">
    <source>
        <dbReference type="ARBA" id="ARBA00023242"/>
    </source>
</evidence>
<dbReference type="SMART" id="SM00906">
    <property type="entry name" value="Fungal_trans"/>
    <property type="match status" value="1"/>
</dbReference>
<dbReference type="GO" id="GO:0001080">
    <property type="term" value="P:nitrogen catabolite activation of transcription from RNA polymerase II promoter"/>
    <property type="evidence" value="ECO:0007669"/>
    <property type="project" value="TreeGrafter"/>
</dbReference>
<protein>
    <recommendedName>
        <fullName evidence="4">Zn(2)-C6 fungal-type domain-containing protein</fullName>
    </recommendedName>
</protein>
<dbReference type="CDD" id="cd12148">
    <property type="entry name" value="fungal_TF_MHR"/>
    <property type="match status" value="1"/>
</dbReference>